<name>A0A1J9PSD3_9EURO</name>
<proteinExistence type="predicted"/>
<comment type="caution">
    <text evidence="2">The sequence shown here is derived from an EMBL/GenBank/DDBJ whole genome shotgun (WGS) entry which is preliminary data.</text>
</comment>
<protein>
    <submittedName>
        <fullName evidence="2">Uncharacterized protein</fullName>
    </submittedName>
</protein>
<dbReference type="AlphaFoldDB" id="A0A1J9PSD3"/>
<dbReference type="VEuPathDB" id="FungiDB:AJ78_00850"/>
<organism evidence="2 3">
    <name type="scientific">Emergomyces pasteurianus Ep9510</name>
    <dbReference type="NCBI Taxonomy" id="1447872"/>
    <lineage>
        <taxon>Eukaryota</taxon>
        <taxon>Fungi</taxon>
        <taxon>Dikarya</taxon>
        <taxon>Ascomycota</taxon>
        <taxon>Pezizomycotina</taxon>
        <taxon>Eurotiomycetes</taxon>
        <taxon>Eurotiomycetidae</taxon>
        <taxon>Onygenales</taxon>
        <taxon>Ajellomycetaceae</taxon>
        <taxon>Emergomyces</taxon>
    </lineage>
</organism>
<accession>A0A1J9PSD3</accession>
<feature type="region of interest" description="Disordered" evidence="1">
    <location>
        <begin position="129"/>
        <end position="187"/>
    </location>
</feature>
<gene>
    <name evidence="2" type="ORF">AJ78_00850</name>
</gene>
<feature type="compositionally biased region" description="Basic and acidic residues" evidence="1">
    <location>
        <begin position="169"/>
        <end position="187"/>
    </location>
</feature>
<reference evidence="2 3" key="1">
    <citation type="submission" date="2015-07" db="EMBL/GenBank/DDBJ databases">
        <title>Emmonsia species relationships and genome sequence.</title>
        <authorList>
            <consortium name="The Broad Institute Genomics Platform"/>
            <person name="Cuomo C.A."/>
            <person name="Munoz J.F."/>
            <person name="Imamovic A."/>
            <person name="Priest M.E."/>
            <person name="Young S."/>
            <person name="Clay O.K."/>
            <person name="McEwen J.G."/>
        </authorList>
    </citation>
    <scope>NUCLEOTIDE SEQUENCE [LARGE SCALE GENOMIC DNA]</scope>
    <source>
        <strain evidence="2 3">UAMH 9510</strain>
    </source>
</reference>
<evidence type="ECO:0000313" key="3">
    <source>
        <dbReference type="Proteomes" id="UP000182235"/>
    </source>
</evidence>
<evidence type="ECO:0000313" key="2">
    <source>
        <dbReference type="EMBL" id="OJD19150.1"/>
    </source>
</evidence>
<dbReference type="EMBL" id="LGRN01000016">
    <property type="protein sequence ID" value="OJD19150.1"/>
    <property type="molecule type" value="Genomic_DNA"/>
</dbReference>
<evidence type="ECO:0000256" key="1">
    <source>
        <dbReference type="SAM" id="MobiDB-lite"/>
    </source>
</evidence>
<sequence>MYRGRECIPPKWKPDQDELIFRLAGESDILTDDEALHASLEGADGAIKQLHRLAVMIRQPSKGSLGTKVADRFEKEDLVLRQLKRQLERLSVFDASVWSTSETTNAALEGRGSLPAPAVPKKENRQYFQTHTKRASEQCIEPERSNPTTIDPPMTPSDIQTRPSTLDIKQFKEMKRETPQTREPKEI</sequence>
<keyword evidence="3" id="KW-1185">Reference proteome</keyword>
<dbReference type="Proteomes" id="UP000182235">
    <property type="component" value="Unassembled WGS sequence"/>
</dbReference>